<evidence type="ECO:0000259" key="2">
    <source>
        <dbReference type="Pfam" id="PF04909"/>
    </source>
</evidence>
<dbReference type="SUPFAM" id="SSF51556">
    <property type="entry name" value="Metallo-dependent hydrolases"/>
    <property type="match status" value="1"/>
</dbReference>
<evidence type="ECO:0000313" key="3">
    <source>
        <dbReference type="EMBL" id="MDN3686761.1"/>
    </source>
</evidence>
<dbReference type="InterPro" id="IPR052350">
    <property type="entry name" value="Metallo-dep_Lactonases"/>
</dbReference>
<dbReference type="PANTHER" id="PTHR43569:SF2">
    <property type="entry name" value="AMIDOHYDROLASE-RELATED DOMAIN-CONTAINING PROTEIN"/>
    <property type="match status" value="1"/>
</dbReference>
<name>A0ABT8C4T4_9BACT</name>
<dbReference type="Gene3D" id="3.20.20.140">
    <property type="entry name" value="Metal-dependent hydrolases"/>
    <property type="match status" value="1"/>
</dbReference>
<comment type="caution">
    <text evidence="3">The sequence shown here is derived from an EMBL/GenBank/DDBJ whole genome shotgun (WGS) entry which is preliminary data.</text>
</comment>
<feature type="domain" description="Amidohydrolase-related" evidence="2">
    <location>
        <begin position="40"/>
        <end position="309"/>
    </location>
</feature>
<dbReference type="Proteomes" id="UP001236663">
    <property type="component" value="Unassembled WGS sequence"/>
</dbReference>
<dbReference type="InterPro" id="IPR032466">
    <property type="entry name" value="Metal_Hydrolase"/>
</dbReference>
<sequence>MNRRSFCKKGVLVSGALASNSTFLFPFEQGDQNHSDIPLVDTHLHLWNLSEMDYPWLQGADNPLAKNHLLPDYQQASDAFPISKMVFVECGRVPEQYLQEVDWVVKQSEKDPRIAGMVAYFPLEKGEKSRGAMEVMAERKIVRGIRKTPMLGHSGFLRGIEFLRRFGWVYDLNVNPRQLHDVFTLVKSFPDQVFILDHLANPDIVNEDWEAWANSLAPFASMEQVYCKISGMLTRAGAGWKLNGLQPYFDTVLEVFGPDRVVFGGDWPVVLRAGTYSEWMATFYSLSQKLSPEEKEKLYYRNAEKVYDL</sequence>
<dbReference type="PANTHER" id="PTHR43569">
    <property type="entry name" value="AMIDOHYDROLASE"/>
    <property type="match status" value="1"/>
</dbReference>
<dbReference type="RefSeq" id="WP_163384903.1">
    <property type="nucleotide sequence ID" value="NZ_JAUFQS010000003.1"/>
</dbReference>
<dbReference type="InterPro" id="IPR006680">
    <property type="entry name" value="Amidohydro-rel"/>
</dbReference>
<evidence type="ECO:0000313" key="4">
    <source>
        <dbReference type="Proteomes" id="UP001236663"/>
    </source>
</evidence>
<protein>
    <submittedName>
        <fullName evidence="3">Amidohydrolase family protein</fullName>
    </submittedName>
</protein>
<reference evidence="4" key="1">
    <citation type="journal article" date="2019" name="Int. J. Syst. Evol. Microbiol.">
        <title>The Global Catalogue of Microorganisms (GCM) 10K type strain sequencing project: providing services to taxonomists for standard genome sequencing and annotation.</title>
        <authorList>
            <consortium name="The Broad Institute Genomics Platform"/>
            <consortium name="The Broad Institute Genome Sequencing Center for Infectious Disease"/>
            <person name="Wu L."/>
            <person name="Ma J."/>
        </authorList>
    </citation>
    <scope>NUCLEOTIDE SEQUENCE [LARGE SCALE GENOMIC DNA]</scope>
    <source>
        <strain evidence="4">CECT 7706</strain>
    </source>
</reference>
<dbReference type="Pfam" id="PF04909">
    <property type="entry name" value="Amidohydro_2"/>
    <property type="match status" value="1"/>
</dbReference>
<evidence type="ECO:0000256" key="1">
    <source>
        <dbReference type="ARBA" id="ARBA00038310"/>
    </source>
</evidence>
<comment type="similarity">
    <text evidence="1">Belongs to the metallo-dependent hydrolases superfamily.</text>
</comment>
<dbReference type="EMBL" id="JAUFQS010000003">
    <property type="protein sequence ID" value="MDN3686761.1"/>
    <property type="molecule type" value="Genomic_DNA"/>
</dbReference>
<accession>A0ABT8C4T4</accession>
<organism evidence="3 4">
    <name type="scientific">Cyclobacterium jeungdonense</name>
    <dbReference type="NCBI Taxonomy" id="708087"/>
    <lineage>
        <taxon>Bacteria</taxon>
        <taxon>Pseudomonadati</taxon>
        <taxon>Bacteroidota</taxon>
        <taxon>Cytophagia</taxon>
        <taxon>Cytophagales</taxon>
        <taxon>Cyclobacteriaceae</taxon>
        <taxon>Cyclobacterium</taxon>
    </lineage>
</organism>
<keyword evidence="4" id="KW-1185">Reference proteome</keyword>
<proteinExistence type="inferred from homology"/>
<gene>
    <name evidence="3" type="ORF">QWZ15_02865</name>
</gene>